<sequence>MRPGRRTPRKKPAAVLPEAPKPAEEPLDDAKLLSPSKSKFVGRRTRFGWFYRLFGDKHMAIAWSVLVVILTFSLANLFLL</sequence>
<keyword evidence="2" id="KW-0472">Membrane</keyword>
<feature type="compositionally biased region" description="Basic residues" evidence="1">
    <location>
        <begin position="1"/>
        <end position="12"/>
    </location>
</feature>
<proteinExistence type="predicted"/>
<evidence type="ECO:0000313" key="3">
    <source>
        <dbReference type="Proteomes" id="UP000095287"/>
    </source>
</evidence>
<reference evidence="4" key="1">
    <citation type="submission" date="2016-11" db="UniProtKB">
        <authorList>
            <consortium name="WormBaseParasite"/>
        </authorList>
    </citation>
    <scope>IDENTIFICATION</scope>
</reference>
<organism evidence="3 4">
    <name type="scientific">Steinernema glaseri</name>
    <dbReference type="NCBI Taxonomy" id="37863"/>
    <lineage>
        <taxon>Eukaryota</taxon>
        <taxon>Metazoa</taxon>
        <taxon>Ecdysozoa</taxon>
        <taxon>Nematoda</taxon>
        <taxon>Chromadorea</taxon>
        <taxon>Rhabditida</taxon>
        <taxon>Tylenchina</taxon>
        <taxon>Panagrolaimomorpha</taxon>
        <taxon>Strongyloidoidea</taxon>
        <taxon>Steinernematidae</taxon>
        <taxon>Steinernema</taxon>
    </lineage>
</organism>
<dbReference type="Proteomes" id="UP000095287">
    <property type="component" value="Unplaced"/>
</dbReference>
<keyword evidence="3" id="KW-1185">Reference proteome</keyword>
<dbReference type="WBParaSite" id="L893_g7172.t1">
    <property type="protein sequence ID" value="L893_g7172.t1"/>
    <property type="gene ID" value="L893_g7172"/>
</dbReference>
<keyword evidence="2" id="KW-1133">Transmembrane helix</keyword>
<accession>A0A1I8AM84</accession>
<protein>
    <submittedName>
        <fullName evidence="4">ABC transporter ATP-binding protein</fullName>
    </submittedName>
</protein>
<keyword evidence="2" id="KW-0812">Transmembrane</keyword>
<dbReference type="AlphaFoldDB" id="A0A1I8AM84"/>
<name>A0A1I8AM84_9BILA</name>
<evidence type="ECO:0000256" key="2">
    <source>
        <dbReference type="SAM" id="Phobius"/>
    </source>
</evidence>
<evidence type="ECO:0000313" key="4">
    <source>
        <dbReference type="WBParaSite" id="L893_g7172.t1"/>
    </source>
</evidence>
<feature type="region of interest" description="Disordered" evidence="1">
    <location>
        <begin position="1"/>
        <end position="29"/>
    </location>
</feature>
<evidence type="ECO:0000256" key="1">
    <source>
        <dbReference type="SAM" id="MobiDB-lite"/>
    </source>
</evidence>
<feature type="transmembrane region" description="Helical" evidence="2">
    <location>
        <begin position="60"/>
        <end position="79"/>
    </location>
</feature>